<sequence>MKDLYSKDNTACTGVVSSVADFLNLVKKSNGEWLYGNLFRGQGNTEWPILSSLTRSIIPSINEIKEKYGDIELNSQRFEDIFKNESIKTRMSDKLNSIHSGYVNFKNLLPPYLNEVENKEFILNSDLSLLLLAQHYGLPTRFIDWSLNPLVALYFAVESSGPNTKEKAAVFSYTGENTLTGEEFYQGFQYGFDVNCKEIVDSIVNKDRDNFDFMQAGKVSSCKFRMLAVEELEFIPSHPISITHFRFDRRMDGQECMFTFQNKLLEPFKPLDAKSLIKIEIENPYAIKTELIQLGFVTSKIYPSISGLAQTLKFNHANVNYKFLQ</sequence>
<name>A0ABX6DNT3_KLUIN</name>
<dbReference type="InterPro" id="IPR014966">
    <property type="entry name" value="FRG-dom"/>
</dbReference>
<protein>
    <submittedName>
        <fullName evidence="2">FRG domain-containing protein</fullName>
    </submittedName>
</protein>
<feature type="domain" description="FRG" evidence="1">
    <location>
        <begin position="35"/>
        <end position="171"/>
    </location>
</feature>
<proteinExistence type="predicted"/>
<dbReference type="SMART" id="SM00901">
    <property type="entry name" value="FRG"/>
    <property type="match status" value="1"/>
</dbReference>
<dbReference type="Pfam" id="PF08867">
    <property type="entry name" value="FRG"/>
    <property type="match status" value="1"/>
</dbReference>
<accession>A0ABX6DNT3</accession>
<evidence type="ECO:0000313" key="3">
    <source>
        <dbReference type="Proteomes" id="UP000344450"/>
    </source>
</evidence>
<evidence type="ECO:0000313" key="2">
    <source>
        <dbReference type="EMBL" id="QGH30119.1"/>
    </source>
</evidence>
<reference evidence="2 3" key="1">
    <citation type="submission" date="2019-10" db="EMBL/GenBank/DDBJ databases">
        <title>Complete genome sequencing of drug resistant plasmids in Kluyvera intermedia.</title>
        <authorList>
            <person name="Ke C."/>
            <person name="Jian S."/>
        </authorList>
    </citation>
    <scope>NUCLEOTIDE SEQUENCE [LARGE SCALE GENOMIC DNA]</scope>
    <source>
        <strain evidence="2 3">N2-1</strain>
    </source>
</reference>
<gene>
    <name evidence="2" type="ORF">GHC21_10785</name>
</gene>
<organism evidence="2 3">
    <name type="scientific">Kluyvera intermedia</name>
    <name type="common">Enterobacter intermedius</name>
    <dbReference type="NCBI Taxonomy" id="61648"/>
    <lineage>
        <taxon>Bacteria</taxon>
        <taxon>Pseudomonadati</taxon>
        <taxon>Pseudomonadota</taxon>
        <taxon>Gammaproteobacteria</taxon>
        <taxon>Enterobacterales</taxon>
        <taxon>Enterobacteriaceae</taxon>
        <taxon>Kluyvera</taxon>
    </lineage>
</organism>
<dbReference type="RefSeq" id="WP_153742912.1">
    <property type="nucleotide sequence ID" value="NZ_CP045843.1"/>
</dbReference>
<dbReference type="EMBL" id="CP045845">
    <property type="protein sequence ID" value="QGH30119.1"/>
    <property type="molecule type" value="Genomic_DNA"/>
</dbReference>
<dbReference type="Proteomes" id="UP000344450">
    <property type="component" value="Chromosome"/>
</dbReference>
<evidence type="ECO:0000259" key="1">
    <source>
        <dbReference type="SMART" id="SM00901"/>
    </source>
</evidence>
<dbReference type="GeneID" id="91972890"/>
<keyword evidence="3" id="KW-1185">Reference proteome</keyword>